<reference evidence="3" key="1">
    <citation type="journal article" date="2018" name="J. Ind. Microbiol. Biotechnol.">
        <title>Genome mining reveals uncommon alkylpyrones as type III PKS products from myxobacteria.</title>
        <authorList>
            <person name="Hug J.J."/>
            <person name="Panter F."/>
            <person name="Krug D."/>
            <person name="Muller R."/>
        </authorList>
    </citation>
    <scope>NUCLEOTIDE SEQUENCE</scope>
    <source>
        <strain evidence="3">MCy9118</strain>
    </source>
</reference>
<keyword evidence="2" id="KW-0812">Transmembrane</keyword>
<organism evidence="3">
    <name type="scientific">Cystobacter fuscus</name>
    <dbReference type="NCBI Taxonomy" id="43"/>
    <lineage>
        <taxon>Bacteria</taxon>
        <taxon>Pseudomonadati</taxon>
        <taxon>Myxococcota</taxon>
        <taxon>Myxococcia</taxon>
        <taxon>Myxococcales</taxon>
        <taxon>Cystobacterineae</taxon>
        <taxon>Archangiaceae</taxon>
        <taxon>Cystobacter</taxon>
    </lineage>
</organism>
<feature type="region of interest" description="Disordered" evidence="1">
    <location>
        <begin position="184"/>
        <end position="212"/>
    </location>
</feature>
<evidence type="ECO:0000313" key="3">
    <source>
        <dbReference type="EMBL" id="AYM53323.1"/>
    </source>
</evidence>
<feature type="transmembrane region" description="Helical" evidence="2">
    <location>
        <begin position="241"/>
        <end position="261"/>
    </location>
</feature>
<dbReference type="AlphaFoldDB" id="A0A3S7UX79"/>
<sequence length="351" mass="36809">MFPSSEESALLPRASPSFLLSLALLLAPTVHSRDAAAQDDISLVAVHPCVVIGEKDKKKVQHYEAACSAAIARTGVKHVPDEQVSAFLEKEPKKSCVSANKESLECLGRLAADTQSGHSLLVTVKLGVPTFVSGHVVDARGEELRKMTLRLSDPEQLLKENEDEEDIRNRPFALRLLRQLRILPRKSPPRAEPQPAPPAAEAPAPTAPPVVAEPAPVTAEDMVLVPSARDASSARNWKKPVAYTAAGVGVAALGLAGFLVLDGDKAMRDSNAYYADGRYPTSNDVSQIVALREKAASRRVLSGVSAAVGAALAGAGVYLWLQDRPAAAAPAPGVSSLSVGPGGVSLLGVLP</sequence>
<accession>A0A3S7UX79</accession>
<dbReference type="EMBL" id="MH908899">
    <property type="protein sequence ID" value="AYM53323.1"/>
    <property type="molecule type" value="Genomic_DNA"/>
</dbReference>
<proteinExistence type="predicted"/>
<name>A0A3S7UX79_9BACT</name>
<feature type="compositionally biased region" description="Pro residues" evidence="1">
    <location>
        <begin position="190"/>
        <end position="208"/>
    </location>
</feature>
<keyword evidence="2" id="KW-0472">Membrane</keyword>
<protein>
    <submittedName>
        <fullName evidence="3">Uncharacterized protein</fullName>
    </submittedName>
</protein>
<keyword evidence="2" id="KW-1133">Transmembrane helix</keyword>
<evidence type="ECO:0000256" key="2">
    <source>
        <dbReference type="SAM" id="Phobius"/>
    </source>
</evidence>
<evidence type="ECO:0000256" key="1">
    <source>
        <dbReference type="SAM" id="MobiDB-lite"/>
    </source>
</evidence>
<feature type="transmembrane region" description="Helical" evidence="2">
    <location>
        <begin position="300"/>
        <end position="321"/>
    </location>
</feature>